<keyword evidence="7" id="KW-0915">Sodium</keyword>
<protein>
    <submittedName>
        <fullName evidence="15">Putative acid-sensing ion channel 2-like 2</fullName>
    </submittedName>
</protein>
<evidence type="ECO:0000256" key="8">
    <source>
        <dbReference type="ARBA" id="ARBA00023065"/>
    </source>
</evidence>
<evidence type="ECO:0000313" key="15">
    <source>
        <dbReference type="EMBL" id="KAG7154959.1"/>
    </source>
</evidence>
<evidence type="ECO:0000256" key="13">
    <source>
        <dbReference type="SAM" id="MobiDB-lite"/>
    </source>
</evidence>
<proteinExistence type="inferred from homology"/>
<feature type="region of interest" description="Disordered" evidence="13">
    <location>
        <begin position="101"/>
        <end position="138"/>
    </location>
</feature>
<evidence type="ECO:0000256" key="5">
    <source>
        <dbReference type="ARBA" id="ARBA00022692"/>
    </source>
</evidence>
<dbReference type="AlphaFoldDB" id="A0A8J5JKU2"/>
<comment type="caution">
    <text evidence="15">The sequence shown here is derived from an EMBL/GenBank/DDBJ whole genome shotgun (WGS) entry which is preliminary data.</text>
</comment>
<gene>
    <name evidence="15" type="primary">Asic2-L2</name>
    <name evidence="15" type="ORF">Hamer_G021970</name>
</gene>
<feature type="transmembrane region" description="Helical" evidence="14">
    <location>
        <begin position="197"/>
        <end position="217"/>
    </location>
</feature>
<evidence type="ECO:0000256" key="2">
    <source>
        <dbReference type="ARBA" id="ARBA00007193"/>
    </source>
</evidence>
<keyword evidence="3 12" id="KW-0813">Transport</keyword>
<evidence type="ECO:0000256" key="12">
    <source>
        <dbReference type="RuleBase" id="RU000679"/>
    </source>
</evidence>
<dbReference type="GO" id="GO:0005886">
    <property type="term" value="C:plasma membrane"/>
    <property type="evidence" value="ECO:0007669"/>
    <property type="project" value="TreeGrafter"/>
</dbReference>
<reference evidence="15" key="1">
    <citation type="journal article" date="2021" name="Sci. Adv.">
        <title>The American lobster genome reveals insights on longevity, neural, and immune adaptations.</title>
        <authorList>
            <person name="Polinski J.M."/>
            <person name="Zimin A.V."/>
            <person name="Clark K.F."/>
            <person name="Kohn A.B."/>
            <person name="Sadowski N."/>
            <person name="Timp W."/>
            <person name="Ptitsyn A."/>
            <person name="Khanna P."/>
            <person name="Romanova D.Y."/>
            <person name="Williams P."/>
            <person name="Greenwood S.J."/>
            <person name="Moroz L.L."/>
            <person name="Walt D.R."/>
            <person name="Bodnar A.G."/>
        </authorList>
    </citation>
    <scope>NUCLEOTIDE SEQUENCE</scope>
    <source>
        <strain evidence="15">GMGI-L3</strain>
    </source>
</reference>
<keyword evidence="4 12" id="KW-0894">Sodium channel</keyword>
<keyword evidence="10 12" id="KW-0739">Sodium transport</keyword>
<name>A0A8J5JKU2_HOMAM</name>
<dbReference type="PANTHER" id="PTHR11690">
    <property type="entry name" value="AMILORIDE-SENSITIVE SODIUM CHANNEL-RELATED"/>
    <property type="match status" value="1"/>
</dbReference>
<feature type="compositionally biased region" description="Basic and acidic residues" evidence="13">
    <location>
        <begin position="105"/>
        <end position="138"/>
    </location>
</feature>
<dbReference type="EMBL" id="JAHLQT010043253">
    <property type="protein sequence ID" value="KAG7154959.1"/>
    <property type="molecule type" value="Genomic_DNA"/>
</dbReference>
<evidence type="ECO:0000256" key="4">
    <source>
        <dbReference type="ARBA" id="ARBA00022461"/>
    </source>
</evidence>
<feature type="non-terminal residue" evidence="15">
    <location>
        <position position="320"/>
    </location>
</feature>
<comment type="similarity">
    <text evidence="2 12">Belongs to the amiloride-sensitive sodium channel (TC 1.A.6) family.</text>
</comment>
<sequence length="320" mass="35856">MIGGDSNTSAINSKRKSMLSVVCGEDPGLSVLQGLGVSLNLDENPPAYDTMYPGLMPHSTELLTLGVNQPTELSRDNVFRCTELSRDTVIQSTELNPWVTLNKATTEKYPNDLENKDTTKQEGRDQERNENRDEKTKKLEGKMNLSKISKGTRERLIVQATDLSLSARAALRDFCSNTTAHGFNHVTQEDLHVLLRLFWLVVTLVSLGILLSVTYQVTYAAFVSKRPHTEVTYRDQSRDGLPLPDMTICSLSRFWKSKLKEHGVGTSLASYLLVAVGGPEVISHTLRTDPRRIRMLRDDLNTYLKENNLTLSQMITMLSP</sequence>
<keyword evidence="5 12" id="KW-0812">Transmembrane</keyword>
<keyword evidence="6 14" id="KW-1133">Transmembrane helix</keyword>
<organism evidence="15 16">
    <name type="scientific">Homarus americanus</name>
    <name type="common">American lobster</name>
    <dbReference type="NCBI Taxonomy" id="6706"/>
    <lineage>
        <taxon>Eukaryota</taxon>
        <taxon>Metazoa</taxon>
        <taxon>Ecdysozoa</taxon>
        <taxon>Arthropoda</taxon>
        <taxon>Crustacea</taxon>
        <taxon>Multicrustacea</taxon>
        <taxon>Malacostraca</taxon>
        <taxon>Eumalacostraca</taxon>
        <taxon>Eucarida</taxon>
        <taxon>Decapoda</taxon>
        <taxon>Pleocyemata</taxon>
        <taxon>Astacidea</taxon>
        <taxon>Nephropoidea</taxon>
        <taxon>Nephropidae</taxon>
        <taxon>Homarus</taxon>
    </lineage>
</organism>
<keyword evidence="9 14" id="KW-0472">Membrane</keyword>
<dbReference type="Pfam" id="PF00858">
    <property type="entry name" value="ASC"/>
    <property type="match status" value="1"/>
</dbReference>
<evidence type="ECO:0000256" key="7">
    <source>
        <dbReference type="ARBA" id="ARBA00023053"/>
    </source>
</evidence>
<evidence type="ECO:0000313" key="16">
    <source>
        <dbReference type="Proteomes" id="UP000747542"/>
    </source>
</evidence>
<dbReference type="Proteomes" id="UP000747542">
    <property type="component" value="Unassembled WGS sequence"/>
</dbReference>
<evidence type="ECO:0000256" key="10">
    <source>
        <dbReference type="ARBA" id="ARBA00023201"/>
    </source>
</evidence>
<evidence type="ECO:0000256" key="6">
    <source>
        <dbReference type="ARBA" id="ARBA00022989"/>
    </source>
</evidence>
<evidence type="ECO:0000256" key="3">
    <source>
        <dbReference type="ARBA" id="ARBA00022448"/>
    </source>
</evidence>
<dbReference type="PANTHER" id="PTHR11690:SF248">
    <property type="entry name" value="PICKPOCKET 17, ISOFORM A"/>
    <property type="match status" value="1"/>
</dbReference>
<evidence type="ECO:0000256" key="11">
    <source>
        <dbReference type="ARBA" id="ARBA00023303"/>
    </source>
</evidence>
<accession>A0A8J5JKU2</accession>
<dbReference type="GO" id="GO:0015280">
    <property type="term" value="F:ligand-gated sodium channel activity"/>
    <property type="evidence" value="ECO:0007669"/>
    <property type="project" value="TreeGrafter"/>
</dbReference>
<evidence type="ECO:0000256" key="1">
    <source>
        <dbReference type="ARBA" id="ARBA00004141"/>
    </source>
</evidence>
<keyword evidence="8 12" id="KW-0406">Ion transport</keyword>
<evidence type="ECO:0000256" key="14">
    <source>
        <dbReference type="SAM" id="Phobius"/>
    </source>
</evidence>
<keyword evidence="16" id="KW-1185">Reference proteome</keyword>
<evidence type="ECO:0000256" key="9">
    <source>
        <dbReference type="ARBA" id="ARBA00023136"/>
    </source>
</evidence>
<keyword evidence="11 12" id="KW-0407">Ion channel</keyword>
<dbReference type="InterPro" id="IPR001873">
    <property type="entry name" value="ENaC"/>
</dbReference>
<comment type="subcellular location">
    <subcellularLocation>
        <location evidence="1">Membrane</location>
        <topology evidence="1">Multi-pass membrane protein</topology>
    </subcellularLocation>
</comment>